<keyword evidence="3" id="KW-1185">Reference proteome</keyword>
<dbReference type="Proteomes" id="UP000814385">
    <property type="component" value="Unassembled WGS sequence"/>
</dbReference>
<sequence>MIVGFGLLGLAWLAVIGVDILNLWGAGDRLYERMGERSATRAWAWVMLFSEGGPIEMLQWLTLALAAATAFMRYGRLSPGAAPGSLERSAALFWLLMGGALMLMVLEDAGNMRHWLRDTAYHFLGGRSPRYVELLYFGALACVPLSALLLFGRSVLRLPRTRLYLLGGFACYGLAAGGSAFRYRLYEPLGHWLHHGLLNDALRVTEVGGHSHYFWLMDFLVEESLELAGATLLAAAALQFGVEFARQGGRDRGAMMS</sequence>
<proteinExistence type="predicted"/>
<keyword evidence="1" id="KW-0812">Transmembrane</keyword>
<name>A0ABS9PDD3_9GAMM</name>
<accession>A0ABS9PDD3</accession>
<protein>
    <submittedName>
        <fullName evidence="2">Uncharacterized protein</fullName>
    </submittedName>
</protein>
<feature type="transmembrane region" description="Helical" evidence="1">
    <location>
        <begin position="57"/>
        <end position="74"/>
    </location>
</feature>
<evidence type="ECO:0000313" key="2">
    <source>
        <dbReference type="EMBL" id="MCG6659763.1"/>
    </source>
</evidence>
<organism evidence="2 3">
    <name type="scientific">Billgrantia campisalis</name>
    <dbReference type="NCBI Taxonomy" id="74661"/>
    <lineage>
        <taxon>Bacteria</taxon>
        <taxon>Pseudomonadati</taxon>
        <taxon>Pseudomonadota</taxon>
        <taxon>Gammaproteobacteria</taxon>
        <taxon>Oceanospirillales</taxon>
        <taxon>Halomonadaceae</taxon>
        <taxon>Billgrantia</taxon>
    </lineage>
</organism>
<evidence type="ECO:0000256" key="1">
    <source>
        <dbReference type="SAM" id="Phobius"/>
    </source>
</evidence>
<feature type="transmembrane region" description="Helical" evidence="1">
    <location>
        <begin position="86"/>
        <end position="106"/>
    </location>
</feature>
<feature type="transmembrane region" description="Helical" evidence="1">
    <location>
        <begin position="134"/>
        <end position="151"/>
    </location>
</feature>
<dbReference type="RefSeq" id="WP_238979029.1">
    <property type="nucleotide sequence ID" value="NZ_JABFUC010000021.1"/>
</dbReference>
<keyword evidence="1" id="KW-1133">Transmembrane helix</keyword>
<reference evidence="2 3" key="1">
    <citation type="submission" date="2020-05" db="EMBL/GenBank/DDBJ databases">
        <title>Comparative genomic analysis of denitrifying bacteria from Halomonas genus.</title>
        <authorList>
            <person name="Wang L."/>
            <person name="Shao Z."/>
        </authorList>
    </citation>
    <scope>NUCLEOTIDE SEQUENCE [LARGE SCALE GENOMIC DNA]</scope>
    <source>
        <strain evidence="2 3">A4</strain>
    </source>
</reference>
<evidence type="ECO:0000313" key="3">
    <source>
        <dbReference type="Proteomes" id="UP000814385"/>
    </source>
</evidence>
<feature type="transmembrane region" description="Helical" evidence="1">
    <location>
        <begin position="163"/>
        <end position="183"/>
    </location>
</feature>
<feature type="transmembrane region" description="Helical" evidence="1">
    <location>
        <begin position="227"/>
        <end position="245"/>
    </location>
</feature>
<gene>
    <name evidence="2" type="ORF">HOP52_18600</name>
</gene>
<keyword evidence="1" id="KW-0472">Membrane</keyword>
<dbReference type="EMBL" id="JABFUC010000021">
    <property type="protein sequence ID" value="MCG6659763.1"/>
    <property type="molecule type" value="Genomic_DNA"/>
</dbReference>
<comment type="caution">
    <text evidence="2">The sequence shown here is derived from an EMBL/GenBank/DDBJ whole genome shotgun (WGS) entry which is preliminary data.</text>
</comment>